<dbReference type="InterPro" id="IPR011650">
    <property type="entry name" value="Peptidase_M20_dimer"/>
</dbReference>
<dbReference type="PIRSF" id="PIRSF037217">
    <property type="entry name" value="Carboxypeptidase_S"/>
    <property type="match status" value="1"/>
</dbReference>
<feature type="binding site" evidence="7">
    <location>
        <position position="148"/>
    </location>
    <ligand>
        <name>Zn(2+)</name>
        <dbReference type="ChEBI" id="CHEBI:29105"/>
        <label>2</label>
    </ligand>
</feature>
<comment type="caution">
    <text evidence="9">The sequence shown here is derived from an EMBL/GenBank/DDBJ whole genome shotgun (WGS) entry which is preliminary data.</text>
</comment>
<evidence type="ECO:0000256" key="3">
    <source>
        <dbReference type="ARBA" id="ARBA00022723"/>
    </source>
</evidence>
<feature type="binding site" evidence="7">
    <location>
        <position position="493"/>
    </location>
    <ligand>
        <name>Zn(2+)</name>
        <dbReference type="ChEBI" id="CHEBI:29105"/>
        <label>1</label>
    </ligand>
</feature>
<dbReference type="Gene3D" id="3.30.70.360">
    <property type="match status" value="1"/>
</dbReference>
<dbReference type="PROSITE" id="PS00758">
    <property type="entry name" value="ARGE_DAPE_CPG2_1"/>
    <property type="match status" value="1"/>
</dbReference>
<proteinExistence type="inferred from homology"/>
<dbReference type="AlphaFoldDB" id="A0AAD4LQZ3"/>
<dbReference type="Pfam" id="PF01546">
    <property type="entry name" value="Peptidase_M20"/>
    <property type="match status" value="1"/>
</dbReference>
<dbReference type="SUPFAM" id="SSF55031">
    <property type="entry name" value="Bacterial exopeptidase dimerisation domain"/>
    <property type="match status" value="1"/>
</dbReference>
<reference evidence="9" key="1">
    <citation type="submission" date="2022-01" db="EMBL/GenBank/DDBJ databases">
        <title>Comparative genomics reveals a dynamic genome evolution in the ectomycorrhizal milk-cap (Lactarius) mushrooms.</title>
        <authorList>
            <consortium name="DOE Joint Genome Institute"/>
            <person name="Lebreton A."/>
            <person name="Tang N."/>
            <person name="Kuo A."/>
            <person name="LaButti K."/>
            <person name="Drula E."/>
            <person name="Barry K."/>
            <person name="Clum A."/>
            <person name="Lipzen A."/>
            <person name="Mousain D."/>
            <person name="Ng V."/>
            <person name="Wang R."/>
            <person name="Wang X."/>
            <person name="Dai Y."/>
            <person name="Henrissat B."/>
            <person name="Grigoriev I.V."/>
            <person name="Guerin-Laguette A."/>
            <person name="Yu F."/>
            <person name="Martin F.M."/>
        </authorList>
    </citation>
    <scope>NUCLEOTIDE SEQUENCE</scope>
    <source>
        <strain evidence="9">QP</strain>
    </source>
</reference>
<gene>
    <name evidence="9" type="ORF">EDB92DRAFT_1985484</name>
</gene>
<evidence type="ECO:0000256" key="1">
    <source>
        <dbReference type="ARBA" id="ARBA00006247"/>
    </source>
</evidence>
<dbReference type="InterPro" id="IPR017141">
    <property type="entry name" value="Pept_M20_carboxypep"/>
</dbReference>
<evidence type="ECO:0000256" key="6">
    <source>
        <dbReference type="PIRSR" id="PIRSR037217-1"/>
    </source>
</evidence>
<organism evidence="9 10">
    <name type="scientific">Lactarius akahatsu</name>
    <dbReference type="NCBI Taxonomy" id="416441"/>
    <lineage>
        <taxon>Eukaryota</taxon>
        <taxon>Fungi</taxon>
        <taxon>Dikarya</taxon>
        <taxon>Basidiomycota</taxon>
        <taxon>Agaricomycotina</taxon>
        <taxon>Agaricomycetes</taxon>
        <taxon>Russulales</taxon>
        <taxon>Russulaceae</taxon>
        <taxon>Lactarius</taxon>
    </lineage>
</organism>
<dbReference type="Gene3D" id="3.40.630.10">
    <property type="entry name" value="Zn peptidases"/>
    <property type="match status" value="1"/>
</dbReference>
<dbReference type="GO" id="GO:0046872">
    <property type="term" value="F:metal ion binding"/>
    <property type="evidence" value="ECO:0007669"/>
    <property type="project" value="UniProtKB-KW"/>
</dbReference>
<dbReference type="GO" id="GO:0004181">
    <property type="term" value="F:metallocarboxypeptidase activity"/>
    <property type="evidence" value="ECO:0007669"/>
    <property type="project" value="InterPro"/>
</dbReference>
<feature type="non-terminal residue" evidence="9">
    <location>
        <position position="1"/>
    </location>
</feature>
<protein>
    <submittedName>
        <fullName evidence="9">Carboxypeptidase S</fullName>
    </submittedName>
</protein>
<feature type="binding site" evidence="7">
    <location>
        <position position="211"/>
    </location>
    <ligand>
        <name>Zn(2+)</name>
        <dbReference type="ChEBI" id="CHEBI:29105"/>
        <label>2</label>
    </ligand>
</feature>
<dbReference type="Gene3D" id="1.10.150.900">
    <property type="match status" value="1"/>
</dbReference>
<evidence type="ECO:0000313" key="9">
    <source>
        <dbReference type="EMBL" id="KAH9000509.1"/>
    </source>
</evidence>
<evidence type="ECO:0000256" key="2">
    <source>
        <dbReference type="ARBA" id="ARBA00022670"/>
    </source>
</evidence>
<dbReference type="Pfam" id="PF07687">
    <property type="entry name" value="M20_dimer"/>
    <property type="match status" value="1"/>
</dbReference>
<keyword evidence="9" id="KW-0121">Carboxypeptidase</keyword>
<keyword evidence="5 7" id="KW-0862">Zinc</keyword>
<evidence type="ECO:0000256" key="7">
    <source>
        <dbReference type="PIRSR" id="PIRSR037217-2"/>
    </source>
</evidence>
<keyword evidence="3 7" id="KW-0479">Metal-binding</keyword>
<keyword evidence="4" id="KW-0378">Hydrolase</keyword>
<accession>A0AAD4LQZ3</accession>
<dbReference type="Proteomes" id="UP001201163">
    <property type="component" value="Unassembled WGS sequence"/>
</dbReference>
<keyword evidence="2" id="KW-0645">Protease</keyword>
<evidence type="ECO:0000256" key="4">
    <source>
        <dbReference type="ARBA" id="ARBA00022801"/>
    </source>
</evidence>
<feature type="binding site" evidence="7">
    <location>
        <position position="183"/>
    </location>
    <ligand>
        <name>Zn(2+)</name>
        <dbReference type="ChEBI" id="CHEBI:29105"/>
        <label>1</label>
    </ligand>
</feature>
<dbReference type="InterPro" id="IPR002933">
    <property type="entry name" value="Peptidase_M20"/>
</dbReference>
<dbReference type="SUPFAM" id="SSF53187">
    <property type="entry name" value="Zn-dependent exopeptidases"/>
    <property type="match status" value="1"/>
</dbReference>
<dbReference type="GO" id="GO:0000328">
    <property type="term" value="C:fungal-type vacuole lumen"/>
    <property type="evidence" value="ECO:0007669"/>
    <property type="project" value="TreeGrafter"/>
</dbReference>
<dbReference type="EMBL" id="JAKELL010000002">
    <property type="protein sequence ID" value="KAH9000509.1"/>
    <property type="molecule type" value="Genomic_DNA"/>
</dbReference>
<name>A0AAD4LQZ3_9AGAM</name>
<feature type="active site" description="Proton acceptor" evidence="6">
    <location>
        <position position="182"/>
    </location>
</feature>
<dbReference type="InterPro" id="IPR036264">
    <property type="entry name" value="Bact_exopeptidase_dim_dom"/>
</dbReference>
<dbReference type="GO" id="GO:0051603">
    <property type="term" value="P:proteolysis involved in protein catabolic process"/>
    <property type="evidence" value="ECO:0007669"/>
    <property type="project" value="TreeGrafter"/>
</dbReference>
<dbReference type="InterPro" id="IPR047177">
    <property type="entry name" value="Pept_M20A"/>
</dbReference>
<feature type="binding site" evidence="7">
    <location>
        <position position="148"/>
    </location>
    <ligand>
        <name>Zn(2+)</name>
        <dbReference type="ChEBI" id="CHEBI:29105"/>
        <label>1</label>
    </ligand>
</feature>
<evidence type="ECO:0000313" key="10">
    <source>
        <dbReference type="Proteomes" id="UP001201163"/>
    </source>
</evidence>
<keyword evidence="10" id="KW-1185">Reference proteome</keyword>
<dbReference type="CDD" id="cd05674">
    <property type="entry name" value="M20_yscS"/>
    <property type="match status" value="1"/>
</dbReference>
<feature type="domain" description="Peptidase M20 dimerisation" evidence="8">
    <location>
        <begin position="229"/>
        <end position="382"/>
    </location>
</feature>
<feature type="active site" evidence="6">
    <location>
        <position position="115"/>
    </location>
</feature>
<evidence type="ECO:0000256" key="5">
    <source>
        <dbReference type="ARBA" id="ARBA00022833"/>
    </source>
</evidence>
<feature type="binding site" evidence="7">
    <location>
        <position position="113"/>
    </location>
    <ligand>
        <name>Zn(2+)</name>
        <dbReference type="ChEBI" id="CHEBI:29105"/>
        <label>2</label>
    </ligand>
</feature>
<dbReference type="PANTHER" id="PTHR45962:SF1">
    <property type="entry name" value="N-FATTY-ACYL-AMINO ACID SYNTHASE_HYDROLASE PM20D1"/>
    <property type="match status" value="1"/>
</dbReference>
<sequence length="524" mass="57117">ICPQADALYPDRHSSLWERLGNDFSQDLFTLRAVEWLGGAVRVPSPVRKSYDKMGPVGVDERWEAFGPFHDYLLRSFPLTHETLTLTKVNTYGLLYEWKGSDDTLKPLLLAAHQDVVPVDPKTVDQWNYPPYSGHYDGESIWGRGSADDKSGLIGILSSVETLLEKGFKPTRTIVLAFGFDEEASGLQASDIPLSTLLKKYGEDSFALLIDEGGGFAEIGGSIIAVPAIAEKGYFDAMVTVSTAGGHSSVPPPHTSIGILSRLLVEFEANPIKPQLDRGTPVYGLLQCVGQHAKGFPAHLRTLIKSSIRSDKALRELEAELIKDQEIKSLIGTTQAIDLIQGGVKTNALPEGAWAVVNHRIATQSSVSAVQRRDIDVLKHLANEFNLSFTAFGSDITPNGAPSAGKLTLTDAWGSGLEPAPVTPTDEDSAPWLLLSGTIKATYNAHRGLEGADNIFVSPGVMSGNTDTRYYWKLTPHIMRYDHTSGVDPSTIHTVNEHIGADDFVEMVRFFTTLILNVDETTTF</sequence>
<dbReference type="InterPro" id="IPR001261">
    <property type="entry name" value="ArgE/DapE_CS"/>
</dbReference>
<comment type="similarity">
    <text evidence="1">Belongs to the peptidase M20A family.</text>
</comment>
<evidence type="ECO:0000259" key="8">
    <source>
        <dbReference type="Pfam" id="PF07687"/>
    </source>
</evidence>
<dbReference type="PROSITE" id="PS00759">
    <property type="entry name" value="ARGE_DAPE_CPG2_2"/>
    <property type="match status" value="1"/>
</dbReference>
<dbReference type="PANTHER" id="PTHR45962">
    <property type="entry name" value="N-FATTY-ACYL-AMINO ACID SYNTHASE/HYDROLASE PM20D1"/>
    <property type="match status" value="1"/>
</dbReference>